<dbReference type="InterPro" id="IPR036439">
    <property type="entry name" value="Dockerin_dom_sf"/>
</dbReference>
<dbReference type="EMBL" id="MT144990">
    <property type="protein sequence ID" value="QJI02298.1"/>
    <property type="molecule type" value="Genomic_DNA"/>
</dbReference>
<proteinExistence type="predicted"/>
<dbReference type="Gene3D" id="1.10.1330.10">
    <property type="entry name" value="Dockerin domain"/>
    <property type="match status" value="1"/>
</dbReference>
<name>A0A6M3IE61_9ZZZZ</name>
<dbReference type="InterPro" id="IPR002105">
    <property type="entry name" value="Dockerin_1_rpt"/>
</dbReference>
<evidence type="ECO:0000313" key="2">
    <source>
        <dbReference type="EMBL" id="QJA83906.1"/>
    </source>
</evidence>
<dbReference type="SUPFAM" id="SSF63446">
    <property type="entry name" value="Type I dockerin domain"/>
    <property type="match status" value="1"/>
</dbReference>
<sequence length="88" mass="9959">MLVLTVPVIADDSYPLGDVNWDHKITVVDALLIAQWQGQPFVNHPVTQRYLMNGDVNQDNVINLTDAQWICDRLAGMRNTSYELMEAS</sequence>
<evidence type="ECO:0000313" key="1">
    <source>
        <dbReference type="EMBL" id="QJA55729.1"/>
    </source>
</evidence>
<accession>A0A6M3IE61</accession>
<dbReference type="EMBL" id="MT142520">
    <property type="protein sequence ID" value="QJA83906.1"/>
    <property type="molecule type" value="Genomic_DNA"/>
</dbReference>
<dbReference type="GO" id="GO:0000272">
    <property type="term" value="P:polysaccharide catabolic process"/>
    <property type="evidence" value="ECO:0007669"/>
    <property type="project" value="InterPro"/>
</dbReference>
<reference evidence="1" key="1">
    <citation type="submission" date="2020-03" db="EMBL/GenBank/DDBJ databases">
        <title>The deep terrestrial virosphere.</title>
        <authorList>
            <person name="Holmfeldt K."/>
            <person name="Nilsson E."/>
            <person name="Simone D."/>
            <person name="Lopez-Fernandez M."/>
            <person name="Wu X."/>
            <person name="de Brujin I."/>
            <person name="Lundin D."/>
            <person name="Andersson A."/>
            <person name="Bertilsson S."/>
            <person name="Dopson M."/>
        </authorList>
    </citation>
    <scope>NUCLEOTIDE SEQUENCE</scope>
    <source>
        <strain evidence="2">MM415A00246</strain>
        <strain evidence="1">MM415B01997</strain>
        <strain evidence="3">TM448B03079</strain>
    </source>
</reference>
<dbReference type="CDD" id="cd14256">
    <property type="entry name" value="Dockerin_I"/>
    <property type="match status" value="1"/>
</dbReference>
<gene>
    <name evidence="2" type="ORF">MM415A00246_0028</name>
    <name evidence="1" type="ORF">MM415B01997_0011</name>
    <name evidence="3" type="ORF">TM448B03079_0002</name>
</gene>
<evidence type="ECO:0000313" key="3">
    <source>
        <dbReference type="EMBL" id="QJI02298.1"/>
    </source>
</evidence>
<evidence type="ECO:0008006" key="4">
    <source>
        <dbReference type="Google" id="ProtNLM"/>
    </source>
</evidence>
<protein>
    <recommendedName>
        <fullName evidence="4">Dockerin domain-containing protein</fullName>
    </recommendedName>
</protein>
<organism evidence="1">
    <name type="scientific">viral metagenome</name>
    <dbReference type="NCBI Taxonomy" id="1070528"/>
    <lineage>
        <taxon>unclassified sequences</taxon>
        <taxon>metagenomes</taxon>
        <taxon>organismal metagenomes</taxon>
    </lineage>
</organism>
<dbReference type="Pfam" id="PF00404">
    <property type="entry name" value="Dockerin_1"/>
    <property type="match status" value="1"/>
</dbReference>
<dbReference type="EMBL" id="MT141176">
    <property type="protein sequence ID" value="QJA55729.1"/>
    <property type="molecule type" value="Genomic_DNA"/>
</dbReference>
<dbReference type="AlphaFoldDB" id="A0A6M3IE61"/>
<dbReference type="GO" id="GO:0004553">
    <property type="term" value="F:hydrolase activity, hydrolyzing O-glycosyl compounds"/>
    <property type="evidence" value="ECO:0007669"/>
    <property type="project" value="InterPro"/>
</dbReference>